<evidence type="ECO:0000256" key="2">
    <source>
        <dbReference type="ARBA" id="ARBA00022525"/>
    </source>
</evidence>
<keyword evidence="3" id="KW-0732">Signal</keyword>
<evidence type="ECO:0000259" key="11">
    <source>
        <dbReference type="PROSITE" id="PS51910"/>
    </source>
</evidence>
<dbReference type="InterPro" id="IPR017853">
    <property type="entry name" value="GH"/>
</dbReference>
<dbReference type="AlphaFoldDB" id="A0AAV8VJX3"/>
<dbReference type="SUPFAM" id="SSF54556">
    <property type="entry name" value="Chitinase insertion domain"/>
    <property type="match status" value="1"/>
</dbReference>
<keyword evidence="5 8" id="KW-1015">Disulfide bond</keyword>
<dbReference type="InterPro" id="IPR000436">
    <property type="entry name" value="Sushi_SCR_CCP_dom"/>
</dbReference>
<dbReference type="FunFam" id="2.40.10.10:FF:000054">
    <property type="entry name" value="Complement C1r subcomponent"/>
    <property type="match status" value="1"/>
</dbReference>
<dbReference type="GO" id="GO:0005576">
    <property type="term" value="C:extracellular region"/>
    <property type="evidence" value="ECO:0007669"/>
    <property type="project" value="UniProtKB-SubCell"/>
</dbReference>
<dbReference type="Gene3D" id="3.10.50.10">
    <property type="match status" value="1"/>
</dbReference>
<dbReference type="Gene3D" id="2.40.10.10">
    <property type="entry name" value="Trypsin-like serine proteases"/>
    <property type="match status" value="2"/>
</dbReference>
<dbReference type="GO" id="GO:0004568">
    <property type="term" value="F:chitinase activity"/>
    <property type="evidence" value="ECO:0007669"/>
    <property type="project" value="TreeGrafter"/>
</dbReference>
<dbReference type="EMBL" id="JANEYG010000071">
    <property type="protein sequence ID" value="KAJ8914459.1"/>
    <property type="molecule type" value="Genomic_DNA"/>
</dbReference>
<feature type="non-terminal residue" evidence="12">
    <location>
        <position position="959"/>
    </location>
</feature>
<reference evidence="12 13" key="1">
    <citation type="journal article" date="2023" name="Insect Mol. Biol.">
        <title>Genome sequencing provides insights into the evolution of gene families encoding plant cell wall-degrading enzymes in longhorned beetles.</title>
        <authorList>
            <person name="Shin N.R."/>
            <person name="Okamura Y."/>
            <person name="Kirsch R."/>
            <person name="Pauchet Y."/>
        </authorList>
    </citation>
    <scope>NUCLEOTIDE SEQUENCE [LARGE SCALE GENOMIC DNA]</scope>
    <source>
        <strain evidence="12">EAD_L_NR</strain>
    </source>
</reference>
<dbReference type="InterPro" id="IPR029070">
    <property type="entry name" value="Chitinase_insertion_sf"/>
</dbReference>
<evidence type="ECO:0000259" key="10">
    <source>
        <dbReference type="PROSITE" id="PS50923"/>
    </source>
</evidence>
<dbReference type="PANTHER" id="PTHR11177">
    <property type="entry name" value="CHITINASE"/>
    <property type="match status" value="1"/>
</dbReference>
<dbReference type="InterPro" id="IPR001223">
    <property type="entry name" value="Glyco_hydro18_cat"/>
</dbReference>
<comment type="caution">
    <text evidence="12">The sequence shown here is derived from an EMBL/GenBank/DDBJ whole genome shotgun (WGS) entry which is preliminary data.</text>
</comment>
<dbReference type="InterPro" id="IPR035976">
    <property type="entry name" value="Sushi/SCR/CCP_sf"/>
</dbReference>
<keyword evidence="6" id="KW-0325">Glycoprotein</keyword>
<dbReference type="Gene3D" id="3.20.20.80">
    <property type="entry name" value="Glycosidases"/>
    <property type="match status" value="1"/>
</dbReference>
<dbReference type="SMART" id="SM00032">
    <property type="entry name" value="CCP"/>
    <property type="match status" value="4"/>
</dbReference>
<dbReference type="CDD" id="cd00033">
    <property type="entry name" value="CCP"/>
    <property type="match status" value="2"/>
</dbReference>
<dbReference type="GO" id="GO:0004252">
    <property type="term" value="F:serine-type endopeptidase activity"/>
    <property type="evidence" value="ECO:0007669"/>
    <property type="project" value="InterPro"/>
</dbReference>
<dbReference type="PANTHER" id="PTHR11177:SF360">
    <property type="entry name" value="CHITINASE 4-RELATED"/>
    <property type="match status" value="1"/>
</dbReference>
<dbReference type="FunFam" id="3.10.50.10:FF:000003">
    <property type="entry name" value="Class V chitinase CHIT5b"/>
    <property type="match status" value="1"/>
</dbReference>
<dbReference type="InterPro" id="IPR043504">
    <property type="entry name" value="Peptidase_S1_PA_chymotrypsin"/>
</dbReference>
<dbReference type="Pfam" id="PF00704">
    <property type="entry name" value="Glyco_hydro_18"/>
    <property type="match status" value="1"/>
</dbReference>
<keyword evidence="7" id="KW-0326">Glycosidase</keyword>
<dbReference type="SUPFAM" id="SSF57535">
    <property type="entry name" value="Complement control module/SCR domain"/>
    <property type="match status" value="3"/>
</dbReference>
<dbReference type="GO" id="GO:0006032">
    <property type="term" value="P:chitin catabolic process"/>
    <property type="evidence" value="ECO:0007669"/>
    <property type="project" value="TreeGrafter"/>
</dbReference>
<feature type="domain" description="Sushi" evidence="10">
    <location>
        <begin position="34"/>
        <end position="99"/>
    </location>
</feature>
<evidence type="ECO:0000256" key="4">
    <source>
        <dbReference type="ARBA" id="ARBA00022801"/>
    </source>
</evidence>
<name>A0AAV8VJX3_9CUCU</name>
<feature type="domain" description="GH18" evidence="11">
    <location>
        <begin position="589"/>
        <end position="930"/>
    </location>
</feature>
<comment type="caution">
    <text evidence="8">Lacks conserved residue(s) required for the propagation of feature annotation.</text>
</comment>
<protein>
    <submittedName>
        <fullName evidence="12">Uncharacterized protein</fullName>
    </submittedName>
</protein>
<keyword evidence="13" id="KW-1185">Reference proteome</keyword>
<dbReference type="InterPro" id="IPR001254">
    <property type="entry name" value="Trypsin_dom"/>
</dbReference>
<feature type="domain" description="Sushi" evidence="10">
    <location>
        <begin position="112"/>
        <end position="167"/>
    </location>
</feature>
<evidence type="ECO:0000256" key="1">
    <source>
        <dbReference type="ARBA" id="ARBA00004613"/>
    </source>
</evidence>
<evidence type="ECO:0000313" key="13">
    <source>
        <dbReference type="Proteomes" id="UP001159042"/>
    </source>
</evidence>
<dbReference type="SUPFAM" id="SSF51445">
    <property type="entry name" value="(Trans)glycosidases"/>
    <property type="match status" value="1"/>
</dbReference>
<evidence type="ECO:0000256" key="7">
    <source>
        <dbReference type="ARBA" id="ARBA00023295"/>
    </source>
</evidence>
<dbReference type="InterPro" id="IPR050314">
    <property type="entry name" value="Glycosyl_Hydrlase_18"/>
</dbReference>
<dbReference type="PROSITE" id="PS51910">
    <property type="entry name" value="GH18_2"/>
    <property type="match status" value="1"/>
</dbReference>
<dbReference type="InterPro" id="IPR009003">
    <property type="entry name" value="Peptidase_S1_PA"/>
</dbReference>
<dbReference type="PROSITE" id="PS00134">
    <property type="entry name" value="TRYPSIN_HIS"/>
    <property type="match status" value="1"/>
</dbReference>
<evidence type="ECO:0000259" key="9">
    <source>
        <dbReference type="PROSITE" id="PS50240"/>
    </source>
</evidence>
<dbReference type="Pfam" id="PF00084">
    <property type="entry name" value="Sushi"/>
    <property type="match status" value="3"/>
</dbReference>
<dbReference type="SMART" id="SM00636">
    <property type="entry name" value="Glyco_18"/>
    <property type="match status" value="1"/>
</dbReference>
<proteinExistence type="predicted"/>
<evidence type="ECO:0000256" key="8">
    <source>
        <dbReference type="PROSITE-ProRule" id="PRU00302"/>
    </source>
</evidence>
<organism evidence="12 13">
    <name type="scientific">Exocentrus adspersus</name>
    <dbReference type="NCBI Taxonomy" id="1586481"/>
    <lineage>
        <taxon>Eukaryota</taxon>
        <taxon>Metazoa</taxon>
        <taxon>Ecdysozoa</taxon>
        <taxon>Arthropoda</taxon>
        <taxon>Hexapoda</taxon>
        <taxon>Insecta</taxon>
        <taxon>Pterygota</taxon>
        <taxon>Neoptera</taxon>
        <taxon>Endopterygota</taxon>
        <taxon>Coleoptera</taxon>
        <taxon>Polyphaga</taxon>
        <taxon>Cucujiformia</taxon>
        <taxon>Chrysomeloidea</taxon>
        <taxon>Cerambycidae</taxon>
        <taxon>Lamiinae</taxon>
        <taxon>Acanthocinini</taxon>
        <taxon>Exocentrus</taxon>
    </lineage>
</organism>
<feature type="domain" description="Peptidase S1" evidence="9">
    <location>
        <begin position="191"/>
        <end position="445"/>
    </location>
</feature>
<evidence type="ECO:0000256" key="3">
    <source>
        <dbReference type="ARBA" id="ARBA00022729"/>
    </source>
</evidence>
<sequence>MNQSFESGQNGNRERRERKFYDNNYIVSSRQSGISCTLPSYPENGKWEIISGNAKPGQRISINTVLKFECNAGYKLSSSTPYLICDSNWNLSKIPECEKLCPAIYPTSTTTLKCKDKRGLEIDCQEATEGSVLTYQCAPFYETPFGFRKTILCLHGSWNYPRPVCQPGTHGITIIILVCGRKVNDDAIPLISGGKVQKGLEYPWIVALYKKDEDQYTNICGGSLISLRIILTAAHCVTNEYGELLQKEDYIVGVGKYYINYNDSRDKHAQYSYLSSVIAHSSYKGDSRRFLADIALLIAEKPFMPTYFVQPVCFNDVNNIHLHAGNIGIVSGWGVKEDGLPSEVLRTLEIPYKYETICAQELPKEWGDKYNTLDKICAGFVNKNMSVCRGDSGNGLVVRNAEDNRYYIHGIVSIGPAEKGECNIQQNSLYTKVAFYYDFVDREVSKYNVEDCKLPPYPKNGKWNINEKNQKPGTFVAHDTVLKINCNQGFILSSHDPEIQCQEAIFNMPSCQLPCPMLNLPPTTFINCRNERGIEVSCSKAINNTILIYTCSEGYQSPLGSTGTSKCIDGSWETPLPQCRQVGESKDRPKVMCSYASWEAHNGVSPEDFDASLCDYVIYAFVGLTPEGNLRVQDNPLDLGTNDNGLYHRVTNMKKRNKNLKVLLSVGGSGASNASLYSSMAADPLKRSRFIDSAKEFLEKYKFDGLDIEWHIPNKEDKENYVALLRDTRHALKERGWLITATVRSDPDPNSTGYDGIQMNEILDWIIVKTYDMYGDWSFYTGQNSALYPSSVEYDWEKQHLNIDAAAKNWLATGISKRKIVLSIAFYGRSFTLKDSNQNGVHSPFQGAGPGKGGMLRYSEICQKYSDWTRVWDDEQKNPYKYFGDKWIGYDDKESVFIKVKMAKSANQGTWSTREWGMMASLDAYAFNSSRWSTIPIQLERWRMPPYMLRLPKSSFTEK</sequence>
<dbReference type="InterPro" id="IPR011583">
    <property type="entry name" value="Chitinase_II/V-like_cat"/>
</dbReference>
<dbReference type="Pfam" id="PF00089">
    <property type="entry name" value="Trypsin"/>
    <property type="match status" value="1"/>
</dbReference>
<comment type="subcellular location">
    <subcellularLocation>
        <location evidence="1">Secreted</location>
    </subcellularLocation>
</comment>
<dbReference type="Gene3D" id="2.10.70.10">
    <property type="entry name" value="Complement Module, domain 1"/>
    <property type="match status" value="2"/>
</dbReference>
<feature type="disulfide bond" evidence="8">
    <location>
        <begin position="70"/>
        <end position="97"/>
    </location>
</feature>
<evidence type="ECO:0000313" key="12">
    <source>
        <dbReference type="EMBL" id="KAJ8914459.1"/>
    </source>
</evidence>
<dbReference type="SUPFAM" id="SSF50494">
    <property type="entry name" value="Trypsin-like serine proteases"/>
    <property type="match status" value="1"/>
</dbReference>
<dbReference type="InterPro" id="IPR001314">
    <property type="entry name" value="Peptidase_S1A"/>
</dbReference>
<accession>A0AAV8VJX3</accession>
<dbReference type="PROSITE" id="PS50240">
    <property type="entry name" value="TRYPSIN_DOM"/>
    <property type="match status" value="1"/>
</dbReference>
<evidence type="ECO:0000256" key="5">
    <source>
        <dbReference type="ARBA" id="ARBA00023157"/>
    </source>
</evidence>
<keyword evidence="4" id="KW-0378">Hydrolase</keyword>
<dbReference type="GO" id="GO:0005975">
    <property type="term" value="P:carbohydrate metabolic process"/>
    <property type="evidence" value="ECO:0007669"/>
    <property type="project" value="InterPro"/>
</dbReference>
<keyword evidence="2" id="KW-0964">Secreted</keyword>
<dbReference type="SMART" id="SM00020">
    <property type="entry name" value="Tryp_SPc"/>
    <property type="match status" value="1"/>
</dbReference>
<feature type="domain" description="Sushi" evidence="10">
    <location>
        <begin position="526"/>
        <end position="581"/>
    </location>
</feature>
<dbReference type="CDD" id="cd00190">
    <property type="entry name" value="Tryp_SPc"/>
    <property type="match status" value="1"/>
</dbReference>
<dbReference type="Proteomes" id="UP001159042">
    <property type="component" value="Unassembled WGS sequence"/>
</dbReference>
<dbReference type="PRINTS" id="PR00722">
    <property type="entry name" value="CHYMOTRYPSIN"/>
</dbReference>
<dbReference type="GO" id="GO:0006508">
    <property type="term" value="P:proteolysis"/>
    <property type="evidence" value="ECO:0007669"/>
    <property type="project" value="InterPro"/>
</dbReference>
<evidence type="ECO:0000256" key="6">
    <source>
        <dbReference type="ARBA" id="ARBA00023180"/>
    </source>
</evidence>
<gene>
    <name evidence="12" type="ORF">NQ315_011400</name>
</gene>
<dbReference type="PROSITE" id="PS50923">
    <property type="entry name" value="SUSHI"/>
    <property type="match status" value="3"/>
</dbReference>
<dbReference type="InterPro" id="IPR018114">
    <property type="entry name" value="TRYPSIN_HIS"/>
</dbReference>
<keyword evidence="8" id="KW-0768">Sushi</keyword>
<dbReference type="GO" id="GO:0008061">
    <property type="term" value="F:chitin binding"/>
    <property type="evidence" value="ECO:0007669"/>
    <property type="project" value="InterPro"/>
</dbReference>